<dbReference type="GO" id="GO:0006744">
    <property type="term" value="P:ubiquinone biosynthetic process"/>
    <property type="evidence" value="ECO:0007669"/>
    <property type="project" value="TreeGrafter"/>
</dbReference>
<dbReference type="STRING" id="1838280.A6M21_07920"/>
<dbReference type="InterPro" id="IPR048304">
    <property type="entry name" value="UbiD_Rift_dom"/>
</dbReference>
<evidence type="ECO:0000259" key="3">
    <source>
        <dbReference type="Pfam" id="PF20696"/>
    </source>
</evidence>
<dbReference type="EMBL" id="LYVF01000106">
    <property type="protein sequence ID" value="OAT83635.1"/>
    <property type="molecule type" value="Genomic_DNA"/>
</dbReference>
<dbReference type="Pfam" id="PF20695">
    <property type="entry name" value="UbiD_N"/>
    <property type="match status" value="1"/>
</dbReference>
<keyword evidence="5" id="KW-1185">Reference proteome</keyword>
<dbReference type="SUPFAM" id="SSF50475">
    <property type="entry name" value="FMN-binding split barrel"/>
    <property type="match status" value="1"/>
</dbReference>
<dbReference type="InterPro" id="IPR002830">
    <property type="entry name" value="UbiD"/>
</dbReference>
<dbReference type="Gene3D" id="3.40.1670.10">
    <property type="entry name" value="UbiD C-terminal domain-like"/>
    <property type="match status" value="1"/>
</dbReference>
<dbReference type="GO" id="GO:0005829">
    <property type="term" value="C:cytosol"/>
    <property type="evidence" value="ECO:0007669"/>
    <property type="project" value="TreeGrafter"/>
</dbReference>
<dbReference type="NCBIfam" id="TIGR00148">
    <property type="entry name" value="UbiD family decarboxylase"/>
    <property type="match status" value="1"/>
</dbReference>
<evidence type="ECO:0008006" key="6">
    <source>
        <dbReference type="Google" id="ProtNLM"/>
    </source>
</evidence>
<evidence type="ECO:0000313" key="4">
    <source>
        <dbReference type="EMBL" id="OAT83635.1"/>
    </source>
</evidence>
<dbReference type="Pfam" id="PF20696">
    <property type="entry name" value="UbiD_C"/>
    <property type="match status" value="1"/>
</dbReference>
<name>A0A1B7LG81_9FIRM</name>
<dbReference type="InterPro" id="IPR049381">
    <property type="entry name" value="UbiD-like_C"/>
</dbReference>
<evidence type="ECO:0000259" key="2">
    <source>
        <dbReference type="Pfam" id="PF20695"/>
    </source>
</evidence>
<feature type="domain" description="3-octaprenyl-4-hydroxybenzoate carboxy-lyase-like C-terminal" evidence="3">
    <location>
        <begin position="295"/>
        <end position="416"/>
    </location>
</feature>
<sequence>MTVLAECGQLKRVVREVDPVFGIAAGIRKMSDTGGPALYFERIKGHRMPVVGGLCQDRQKALLALEASSWADGIERVRRGVASPLVPVVVADAPCREVVYTGEQINLFDLPVPVLHASDSGPFITAGVQISRDPQTGCNNAAISRLELKGPRHMLIKTYPFQHLAMQLSRAEALGRPLEVATAIGLDPVILYASQVKVPYGVDELAVAGGIRGVPVEVVPALTVDLAVPARAEIVIEGRILPGVREMEGSFGEFTGYYGAREESPVLEVTALTCRRDAVLQVVMTGLPCTENHVLKTFGYEAALWERLKASYPEVQGVCYQTSAGTQFNVVVSLRQRYRGQARSLLLAVLGDALHPKTVIVVDDDVDIYDPVQVNWAVATRVQPARDVIILEHIPGGDLDPSAPAMGITSVMGIDATRPYGQAFAEVVQVPGVRDFRIE</sequence>
<organism evidence="4 5">
    <name type="scientific">Desulfotomaculum copahuensis</name>
    <dbReference type="NCBI Taxonomy" id="1838280"/>
    <lineage>
        <taxon>Bacteria</taxon>
        <taxon>Bacillati</taxon>
        <taxon>Bacillota</taxon>
        <taxon>Clostridia</taxon>
        <taxon>Eubacteriales</taxon>
        <taxon>Desulfotomaculaceae</taxon>
        <taxon>Desulfotomaculum</taxon>
    </lineage>
</organism>
<dbReference type="AlphaFoldDB" id="A0A1B7LG81"/>
<comment type="caution">
    <text evidence="4">The sequence shown here is derived from an EMBL/GenBank/DDBJ whole genome shotgun (WGS) entry which is preliminary data.</text>
</comment>
<proteinExistence type="predicted"/>
<dbReference type="Proteomes" id="UP000078532">
    <property type="component" value="Unassembled WGS sequence"/>
</dbReference>
<dbReference type="SUPFAM" id="SSF143968">
    <property type="entry name" value="UbiD C-terminal domain-like"/>
    <property type="match status" value="1"/>
</dbReference>
<dbReference type="GO" id="GO:0008694">
    <property type="term" value="F:4-hydroxy-3-polyprenylbenzoate decarboxylase activity"/>
    <property type="evidence" value="ECO:0007669"/>
    <property type="project" value="TreeGrafter"/>
</dbReference>
<evidence type="ECO:0000259" key="1">
    <source>
        <dbReference type="Pfam" id="PF01977"/>
    </source>
</evidence>
<gene>
    <name evidence="4" type="ORF">A6M21_07920</name>
</gene>
<dbReference type="Pfam" id="PF01977">
    <property type="entry name" value="UbiD"/>
    <property type="match status" value="1"/>
</dbReference>
<reference evidence="4 5" key="1">
    <citation type="submission" date="2016-04" db="EMBL/GenBank/DDBJ databases">
        <authorList>
            <person name="Evans L.H."/>
            <person name="Alamgir A."/>
            <person name="Owens N."/>
            <person name="Weber N.D."/>
            <person name="Virtaneva K."/>
            <person name="Barbian K."/>
            <person name="Babar A."/>
            <person name="Rosenke K."/>
        </authorList>
    </citation>
    <scope>NUCLEOTIDE SEQUENCE [LARGE SCALE GENOMIC DNA]</scope>
    <source>
        <strain evidence="4 5">LMa1</strain>
    </source>
</reference>
<accession>A0A1B7LG81</accession>
<feature type="domain" description="3-octaprenyl-4-hydroxybenzoate carboxy-lyase-like Rift-related" evidence="1">
    <location>
        <begin position="91"/>
        <end position="287"/>
    </location>
</feature>
<feature type="domain" description="3-octaprenyl-4-hydroxybenzoate carboxy-lyase-like N-terminal" evidence="2">
    <location>
        <begin position="4"/>
        <end position="72"/>
    </location>
</feature>
<dbReference type="InterPro" id="IPR049383">
    <property type="entry name" value="UbiD-like_N"/>
</dbReference>
<protein>
    <recommendedName>
        <fullName evidence="6">UbiD family decarboxylase</fullName>
    </recommendedName>
</protein>
<dbReference type="PANTHER" id="PTHR30108">
    <property type="entry name" value="3-OCTAPRENYL-4-HYDROXYBENZOATE CARBOXY-LYASE-RELATED"/>
    <property type="match status" value="1"/>
</dbReference>
<evidence type="ECO:0000313" key="5">
    <source>
        <dbReference type="Proteomes" id="UP000078532"/>
    </source>
</evidence>
<dbReference type="PANTHER" id="PTHR30108:SF17">
    <property type="entry name" value="FERULIC ACID DECARBOXYLASE 1"/>
    <property type="match status" value="1"/>
</dbReference>